<feature type="transmembrane region" description="Helical" evidence="9">
    <location>
        <begin position="208"/>
        <end position="230"/>
    </location>
</feature>
<evidence type="ECO:0000256" key="2">
    <source>
        <dbReference type="ARBA" id="ARBA00022692"/>
    </source>
</evidence>
<keyword evidence="11" id="KW-1185">Reference proteome</keyword>
<dbReference type="GO" id="GO:0009897">
    <property type="term" value="C:external side of plasma membrane"/>
    <property type="evidence" value="ECO:0007669"/>
    <property type="project" value="TreeGrafter"/>
</dbReference>
<evidence type="ECO:0000256" key="4">
    <source>
        <dbReference type="ARBA" id="ARBA00022989"/>
    </source>
</evidence>
<keyword evidence="7" id="KW-0325">Glycoprotein</keyword>
<name>A0A4W5JYW0_9TELE</name>
<dbReference type="PANTHER" id="PTHR11494">
    <property type="entry name" value="CYTOTOXIC T-LYMPHOCYTE PROTEIN"/>
    <property type="match status" value="1"/>
</dbReference>
<dbReference type="AlphaFoldDB" id="A0A4W5JYW0"/>
<evidence type="ECO:0000256" key="9">
    <source>
        <dbReference type="SAM" id="Phobius"/>
    </source>
</evidence>
<keyword evidence="8" id="KW-0393">Immunoglobulin domain</keyword>
<dbReference type="Ensembl" id="ENSHHUT00000009116.1">
    <property type="protein sequence ID" value="ENSHHUP00000008852.1"/>
    <property type="gene ID" value="ENSHHUG00000005384.1"/>
</dbReference>
<evidence type="ECO:0000256" key="7">
    <source>
        <dbReference type="ARBA" id="ARBA00023180"/>
    </source>
</evidence>
<evidence type="ECO:0000313" key="11">
    <source>
        <dbReference type="Proteomes" id="UP000314982"/>
    </source>
</evidence>
<keyword evidence="5 9" id="KW-0472">Membrane</keyword>
<evidence type="ECO:0000313" key="10">
    <source>
        <dbReference type="Ensembl" id="ENSHHUP00000008852.1"/>
    </source>
</evidence>
<dbReference type="InterPro" id="IPR040216">
    <property type="entry name" value="CTLA4/CD28"/>
</dbReference>
<reference evidence="10" key="3">
    <citation type="submission" date="2025-09" db="UniProtKB">
        <authorList>
            <consortium name="Ensembl"/>
        </authorList>
    </citation>
    <scope>IDENTIFICATION</scope>
</reference>
<dbReference type="SUPFAM" id="SSF48726">
    <property type="entry name" value="Immunoglobulin"/>
    <property type="match status" value="1"/>
</dbReference>
<dbReference type="InterPro" id="IPR036179">
    <property type="entry name" value="Ig-like_dom_sf"/>
</dbReference>
<keyword evidence="4 9" id="KW-1133">Transmembrane helix</keyword>
<reference evidence="11" key="1">
    <citation type="submission" date="2018-06" db="EMBL/GenBank/DDBJ databases">
        <title>Genome assembly of Danube salmon.</title>
        <authorList>
            <person name="Macqueen D.J."/>
            <person name="Gundappa M.K."/>
        </authorList>
    </citation>
    <scope>NUCLEOTIDE SEQUENCE [LARGE SCALE GENOMIC DNA]</scope>
</reference>
<dbReference type="PANTHER" id="PTHR11494:SF9">
    <property type="entry name" value="SI:DKEY-1H24.6"/>
    <property type="match status" value="1"/>
</dbReference>
<evidence type="ECO:0000256" key="3">
    <source>
        <dbReference type="ARBA" id="ARBA00022729"/>
    </source>
</evidence>
<comment type="subcellular location">
    <subcellularLocation>
        <location evidence="1">Membrane</location>
        <topology evidence="1">Single-pass type I membrane protein</topology>
    </subcellularLocation>
</comment>
<dbReference type="Proteomes" id="UP000314982">
    <property type="component" value="Unassembled WGS sequence"/>
</dbReference>
<evidence type="ECO:0000256" key="6">
    <source>
        <dbReference type="ARBA" id="ARBA00023157"/>
    </source>
</evidence>
<evidence type="ECO:0000256" key="1">
    <source>
        <dbReference type="ARBA" id="ARBA00004479"/>
    </source>
</evidence>
<dbReference type="InterPro" id="IPR013783">
    <property type="entry name" value="Ig-like_fold"/>
</dbReference>
<evidence type="ECO:0008006" key="12">
    <source>
        <dbReference type="Google" id="ProtNLM"/>
    </source>
</evidence>
<keyword evidence="6" id="KW-1015">Disulfide bond</keyword>
<accession>A0A4W5JYW0</accession>
<dbReference type="STRING" id="62062.ENSHHUP00000008852"/>
<protein>
    <recommendedName>
        <fullName evidence="12">Immunoglobulin V-set domain-containing protein</fullName>
    </recommendedName>
</protein>
<proteinExistence type="predicted"/>
<sequence length="271" mass="30639">MARMASEQKQTGTQARFTHQILLCQIRDFFKERRRKELQQGSCLLPSDIMRTTDCLYLTFDLPSPDMIRTFHVVRVSVNDTASVSCPNLTGKDLEEMRFHLYLGLVEVGNHTHDSAHNHNSTETVSPVGEGLGLRVNEQDHTVSFVLSGMTTERAGVYTCERHQMYPPPIEKVADEPQTLVLVEALQCQARKTVGCVDSGVEGVPVCAWVLGFWVTTIYGLAVTVIAFAIRLKLRRVECSQSDYMSTKPRALLMWPRKKQGVQHPIRMGRY</sequence>
<dbReference type="GeneTree" id="ENSGT00940000178309"/>
<dbReference type="Gene3D" id="2.60.40.10">
    <property type="entry name" value="Immunoglobulins"/>
    <property type="match status" value="1"/>
</dbReference>
<evidence type="ECO:0000256" key="8">
    <source>
        <dbReference type="ARBA" id="ARBA00023319"/>
    </source>
</evidence>
<reference evidence="10" key="2">
    <citation type="submission" date="2025-08" db="UniProtKB">
        <authorList>
            <consortium name="Ensembl"/>
        </authorList>
    </citation>
    <scope>IDENTIFICATION</scope>
</reference>
<keyword evidence="3" id="KW-0732">Signal</keyword>
<keyword evidence="2 9" id="KW-0812">Transmembrane</keyword>
<dbReference type="GO" id="GO:0042129">
    <property type="term" value="P:regulation of T cell proliferation"/>
    <property type="evidence" value="ECO:0007669"/>
    <property type="project" value="InterPro"/>
</dbReference>
<evidence type="ECO:0000256" key="5">
    <source>
        <dbReference type="ARBA" id="ARBA00023136"/>
    </source>
</evidence>
<organism evidence="10 11">
    <name type="scientific">Hucho hucho</name>
    <name type="common">huchen</name>
    <dbReference type="NCBI Taxonomy" id="62062"/>
    <lineage>
        <taxon>Eukaryota</taxon>
        <taxon>Metazoa</taxon>
        <taxon>Chordata</taxon>
        <taxon>Craniata</taxon>
        <taxon>Vertebrata</taxon>
        <taxon>Euteleostomi</taxon>
        <taxon>Actinopterygii</taxon>
        <taxon>Neopterygii</taxon>
        <taxon>Teleostei</taxon>
        <taxon>Protacanthopterygii</taxon>
        <taxon>Salmoniformes</taxon>
        <taxon>Salmonidae</taxon>
        <taxon>Salmoninae</taxon>
        <taxon>Hucho</taxon>
    </lineage>
</organism>
<dbReference type="GO" id="GO:0050852">
    <property type="term" value="P:T cell receptor signaling pathway"/>
    <property type="evidence" value="ECO:0007669"/>
    <property type="project" value="TreeGrafter"/>
</dbReference>